<comment type="caution">
    <text evidence="2">The sequence shown here is derived from an EMBL/GenBank/DDBJ whole genome shotgun (WGS) entry which is preliminary data.</text>
</comment>
<dbReference type="SUPFAM" id="SSF52507">
    <property type="entry name" value="Homo-oligomeric flavin-containing Cys decarboxylases, HFCD"/>
    <property type="match status" value="1"/>
</dbReference>
<gene>
    <name evidence="2" type="ORF">ACFQZ8_31070</name>
</gene>
<dbReference type="EMBL" id="JBHTHM010002728">
    <property type="protein sequence ID" value="MFD0788378.1"/>
    <property type="molecule type" value="Genomic_DNA"/>
</dbReference>
<dbReference type="InterPro" id="IPR036551">
    <property type="entry name" value="Flavin_trans-like"/>
</dbReference>
<sequence>MREPWVVGVSGASGTPYAAAVVRALLDAGEPVDLIVSRAA</sequence>
<dbReference type="InterPro" id="IPR003382">
    <property type="entry name" value="Flavoprotein"/>
</dbReference>
<feature type="non-terminal residue" evidence="2">
    <location>
        <position position="40"/>
    </location>
</feature>
<dbReference type="Proteomes" id="UP001597053">
    <property type="component" value="Unassembled WGS sequence"/>
</dbReference>
<protein>
    <submittedName>
        <fullName evidence="2">Flavoprotein</fullName>
    </submittedName>
</protein>
<organism evidence="2 3">
    <name type="scientific">Micromonospora azadirachtae</name>
    <dbReference type="NCBI Taxonomy" id="1970735"/>
    <lineage>
        <taxon>Bacteria</taxon>
        <taxon>Bacillati</taxon>
        <taxon>Actinomycetota</taxon>
        <taxon>Actinomycetes</taxon>
        <taxon>Micromonosporales</taxon>
        <taxon>Micromonosporaceae</taxon>
        <taxon>Micromonospora</taxon>
    </lineage>
</organism>
<evidence type="ECO:0000313" key="2">
    <source>
        <dbReference type="EMBL" id="MFD0788378.1"/>
    </source>
</evidence>
<evidence type="ECO:0000313" key="3">
    <source>
        <dbReference type="Proteomes" id="UP001597053"/>
    </source>
</evidence>
<reference evidence="3" key="1">
    <citation type="journal article" date="2019" name="Int. J. Syst. Evol. Microbiol.">
        <title>The Global Catalogue of Microorganisms (GCM) 10K type strain sequencing project: providing services to taxonomists for standard genome sequencing and annotation.</title>
        <authorList>
            <consortium name="The Broad Institute Genomics Platform"/>
            <consortium name="The Broad Institute Genome Sequencing Center for Infectious Disease"/>
            <person name="Wu L."/>
            <person name="Ma J."/>
        </authorList>
    </citation>
    <scope>NUCLEOTIDE SEQUENCE [LARGE SCALE GENOMIC DNA]</scope>
    <source>
        <strain evidence="3">JCM 32148</strain>
    </source>
</reference>
<feature type="domain" description="Flavoprotein" evidence="1">
    <location>
        <begin position="5"/>
        <end position="40"/>
    </location>
</feature>
<dbReference type="Gene3D" id="3.40.50.1950">
    <property type="entry name" value="Flavin prenyltransferase-like"/>
    <property type="match status" value="1"/>
</dbReference>
<dbReference type="Pfam" id="PF02441">
    <property type="entry name" value="Flavoprotein"/>
    <property type="match status" value="1"/>
</dbReference>
<keyword evidence="3" id="KW-1185">Reference proteome</keyword>
<proteinExistence type="predicted"/>
<evidence type="ECO:0000259" key="1">
    <source>
        <dbReference type="Pfam" id="PF02441"/>
    </source>
</evidence>
<accession>A0ABW3ABQ5</accession>
<name>A0ABW3ABQ5_9ACTN</name>